<dbReference type="PROSITE" id="PS00073">
    <property type="entry name" value="ACYL_COA_DH_2"/>
    <property type="match status" value="1"/>
</dbReference>
<dbReference type="Gene3D" id="2.40.110.10">
    <property type="entry name" value="Butyryl-CoA Dehydrogenase, subunit A, domain 2"/>
    <property type="match status" value="1"/>
</dbReference>
<feature type="domain" description="Acyl-CoA dehydrogenase/oxidase N-terminal" evidence="14">
    <location>
        <begin position="36"/>
        <end position="145"/>
    </location>
</feature>
<comment type="catalytic activity">
    <reaction evidence="8">
        <text>(2S)-2-methylbutanoyl-CoA + oxidized [electron-transfer flavoprotein] + H(+) = (2E)-2-methylbut-2-enoyl-CoA + reduced [electron-transfer flavoprotein]</text>
        <dbReference type="Rhea" id="RHEA:48256"/>
        <dbReference type="Rhea" id="RHEA-COMP:10685"/>
        <dbReference type="Rhea" id="RHEA-COMP:10686"/>
        <dbReference type="ChEBI" id="CHEBI:15378"/>
        <dbReference type="ChEBI" id="CHEBI:57337"/>
        <dbReference type="ChEBI" id="CHEBI:57692"/>
        <dbReference type="ChEBI" id="CHEBI:58307"/>
        <dbReference type="ChEBI" id="CHEBI:88166"/>
    </reaction>
    <physiologicalReaction direction="left-to-right" evidence="8">
        <dbReference type="Rhea" id="RHEA:48257"/>
    </physiologicalReaction>
</comment>
<protein>
    <recommendedName>
        <fullName evidence="10">Isobutyryl-CoA dehydrogenase, mitochondrial</fullName>
    </recommendedName>
</protein>
<dbReference type="InterPro" id="IPR052547">
    <property type="entry name" value="Mito_Isobutyryl-CoADH"/>
</dbReference>
<keyword evidence="4" id="KW-0101">Branched-chain amino acid catabolism</keyword>
<dbReference type="InterPro" id="IPR013786">
    <property type="entry name" value="AcylCoA_DH/ox_N"/>
</dbReference>
<dbReference type="PANTHER" id="PTHR43831">
    <property type="entry name" value="ISOBUTYRYL-COA DEHYDROGENASE"/>
    <property type="match status" value="1"/>
</dbReference>
<dbReference type="AlphaFoldDB" id="A0AAD1UM20"/>
<reference evidence="15" key="1">
    <citation type="submission" date="2023-07" db="EMBL/GenBank/DDBJ databases">
        <authorList>
            <consortium name="AG Swart"/>
            <person name="Singh M."/>
            <person name="Singh A."/>
            <person name="Seah K."/>
            <person name="Emmerich C."/>
        </authorList>
    </citation>
    <scope>NUCLEOTIDE SEQUENCE</scope>
    <source>
        <strain evidence="15">DP1</strain>
    </source>
</reference>
<sequence>MFASRRALKLVAKKYPSVTTNGKRSISLLVNSNGLNEEQRMIQEAAMSFSETLLMPNAAEWDEKKHFPKDVIKEAADYGFAGIYVKEDVGGVNLGRKEASLIFEALSTGCVGTSAYISIHNMCAWMIDVYGNEDQRQKYLPSMTTFDLFGSYCLTEPNSGSDAIAMKSTAEDKGDYFLLNGEKAFISGAGDSDVFLVMAKTGEKEISCLIVDGDTEGLKFGKNETKMGWNVQPTRAVIFEDCKIPKENLLGSRGQGFKIAMSGLDGGRVNIASCSLGGAAFCLDTATEYIKTRKQFGKPLANFQYLQFKLAQMATDLEASRLMVRNAADMIDQNNEEKTMYCAMAKYFATEKCMDLVDYALQMHGGYGYLREYPIERYYRDLRVHRILEGTSEVMQLITSRNLLKD</sequence>
<comment type="catalytic activity">
    <reaction evidence="9">
        <text>propanoyl-CoA + oxidized [electron-transfer flavoprotein] + H(+) = acryloyl-CoA + reduced [electron-transfer flavoprotein]</text>
        <dbReference type="Rhea" id="RHEA:31287"/>
        <dbReference type="Rhea" id="RHEA-COMP:10685"/>
        <dbReference type="Rhea" id="RHEA-COMP:10686"/>
        <dbReference type="ChEBI" id="CHEBI:15378"/>
        <dbReference type="ChEBI" id="CHEBI:57367"/>
        <dbReference type="ChEBI" id="CHEBI:57392"/>
        <dbReference type="ChEBI" id="CHEBI:57692"/>
        <dbReference type="ChEBI" id="CHEBI:58307"/>
    </reaction>
    <physiologicalReaction direction="left-to-right" evidence="9">
        <dbReference type="Rhea" id="RHEA:31288"/>
    </physiologicalReaction>
</comment>
<keyword evidence="7 11" id="KW-0560">Oxidoreductase</keyword>
<dbReference type="PROSITE" id="PS00072">
    <property type="entry name" value="ACYL_COA_DH_1"/>
    <property type="match status" value="1"/>
</dbReference>
<dbReference type="InterPro" id="IPR006089">
    <property type="entry name" value="Acyl-CoA_DH_CS"/>
</dbReference>
<evidence type="ECO:0000256" key="2">
    <source>
        <dbReference type="ARBA" id="ARBA00005109"/>
    </source>
</evidence>
<dbReference type="Pfam" id="PF02770">
    <property type="entry name" value="Acyl-CoA_dh_M"/>
    <property type="match status" value="1"/>
</dbReference>
<comment type="pathway">
    <text evidence="2">Amino-acid degradation; L-valine degradation.</text>
</comment>
<dbReference type="GO" id="GO:0005739">
    <property type="term" value="C:mitochondrion"/>
    <property type="evidence" value="ECO:0007669"/>
    <property type="project" value="TreeGrafter"/>
</dbReference>
<evidence type="ECO:0000256" key="5">
    <source>
        <dbReference type="ARBA" id="ARBA00022630"/>
    </source>
</evidence>
<evidence type="ECO:0000256" key="9">
    <source>
        <dbReference type="ARBA" id="ARBA00050268"/>
    </source>
</evidence>
<dbReference type="InterPro" id="IPR046373">
    <property type="entry name" value="Acyl-CoA_Oxase/DH_mid-dom_sf"/>
</dbReference>
<dbReference type="SUPFAM" id="SSF47203">
    <property type="entry name" value="Acyl-CoA dehydrogenase C-terminal domain-like"/>
    <property type="match status" value="1"/>
</dbReference>
<keyword evidence="5 11" id="KW-0285">Flavoprotein</keyword>
<dbReference type="Pfam" id="PF02771">
    <property type="entry name" value="Acyl-CoA_dh_N"/>
    <property type="match status" value="1"/>
</dbReference>
<evidence type="ECO:0000256" key="11">
    <source>
        <dbReference type="RuleBase" id="RU362125"/>
    </source>
</evidence>
<organism evidence="15 16">
    <name type="scientific">Euplotes crassus</name>
    <dbReference type="NCBI Taxonomy" id="5936"/>
    <lineage>
        <taxon>Eukaryota</taxon>
        <taxon>Sar</taxon>
        <taxon>Alveolata</taxon>
        <taxon>Ciliophora</taxon>
        <taxon>Intramacronucleata</taxon>
        <taxon>Spirotrichea</taxon>
        <taxon>Hypotrichia</taxon>
        <taxon>Euplotida</taxon>
        <taxon>Euplotidae</taxon>
        <taxon>Moneuplotes</taxon>
    </lineage>
</organism>
<comment type="caution">
    <text evidence="15">The sequence shown here is derived from an EMBL/GenBank/DDBJ whole genome shotgun (WGS) entry which is preliminary data.</text>
</comment>
<accession>A0AAD1UM20</accession>
<dbReference type="GO" id="GO:0050660">
    <property type="term" value="F:flavin adenine dinucleotide binding"/>
    <property type="evidence" value="ECO:0007669"/>
    <property type="project" value="InterPro"/>
</dbReference>
<dbReference type="InterPro" id="IPR009075">
    <property type="entry name" value="AcylCo_DH/oxidase_C"/>
</dbReference>
<evidence type="ECO:0000259" key="12">
    <source>
        <dbReference type="Pfam" id="PF00441"/>
    </source>
</evidence>
<evidence type="ECO:0000256" key="6">
    <source>
        <dbReference type="ARBA" id="ARBA00022827"/>
    </source>
</evidence>
<evidence type="ECO:0000313" key="16">
    <source>
        <dbReference type="Proteomes" id="UP001295684"/>
    </source>
</evidence>
<evidence type="ECO:0000256" key="3">
    <source>
        <dbReference type="ARBA" id="ARBA00009347"/>
    </source>
</evidence>
<feature type="domain" description="Acyl-CoA oxidase/dehydrogenase middle" evidence="13">
    <location>
        <begin position="152"/>
        <end position="242"/>
    </location>
</feature>
<evidence type="ECO:0000259" key="14">
    <source>
        <dbReference type="Pfam" id="PF02771"/>
    </source>
</evidence>
<dbReference type="GO" id="GO:0003995">
    <property type="term" value="F:acyl-CoA dehydrogenase activity"/>
    <property type="evidence" value="ECO:0007669"/>
    <property type="project" value="InterPro"/>
</dbReference>
<gene>
    <name evidence="15" type="ORF">ECRASSUSDP1_LOCUS12614</name>
</gene>
<dbReference type="Pfam" id="PF00441">
    <property type="entry name" value="Acyl-CoA_dh_1"/>
    <property type="match status" value="1"/>
</dbReference>
<feature type="domain" description="Acyl-CoA dehydrogenase/oxidase C-terminal" evidence="12">
    <location>
        <begin position="254"/>
        <end position="403"/>
    </location>
</feature>
<dbReference type="Proteomes" id="UP001295684">
    <property type="component" value="Unassembled WGS sequence"/>
</dbReference>
<evidence type="ECO:0000256" key="7">
    <source>
        <dbReference type="ARBA" id="ARBA00023002"/>
    </source>
</evidence>
<dbReference type="Gene3D" id="1.10.540.10">
    <property type="entry name" value="Acyl-CoA dehydrogenase/oxidase, N-terminal domain"/>
    <property type="match status" value="1"/>
</dbReference>
<proteinExistence type="inferred from homology"/>
<evidence type="ECO:0000256" key="8">
    <source>
        <dbReference type="ARBA" id="ARBA00049552"/>
    </source>
</evidence>
<comment type="similarity">
    <text evidence="3 11">Belongs to the acyl-CoA dehydrogenase family.</text>
</comment>
<dbReference type="FunFam" id="2.40.110.10:FF:000001">
    <property type="entry name" value="Acyl-CoA dehydrogenase, mitochondrial"/>
    <property type="match status" value="1"/>
</dbReference>
<name>A0AAD1UM20_EUPCR</name>
<dbReference type="InterPro" id="IPR009100">
    <property type="entry name" value="AcylCoA_DH/oxidase_NM_dom_sf"/>
</dbReference>
<evidence type="ECO:0000313" key="15">
    <source>
        <dbReference type="EMBL" id="CAI2371294.1"/>
    </source>
</evidence>
<evidence type="ECO:0000256" key="10">
    <source>
        <dbReference type="ARBA" id="ARBA00071686"/>
    </source>
</evidence>
<dbReference type="SUPFAM" id="SSF56645">
    <property type="entry name" value="Acyl-CoA dehydrogenase NM domain-like"/>
    <property type="match status" value="1"/>
</dbReference>
<dbReference type="GO" id="GO:0009083">
    <property type="term" value="P:branched-chain amino acid catabolic process"/>
    <property type="evidence" value="ECO:0007669"/>
    <property type="project" value="UniProtKB-KW"/>
</dbReference>
<evidence type="ECO:0000259" key="13">
    <source>
        <dbReference type="Pfam" id="PF02770"/>
    </source>
</evidence>
<dbReference type="Gene3D" id="1.20.140.10">
    <property type="entry name" value="Butyryl-CoA Dehydrogenase, subunit A, domain 3"/>
    <property type="match status" value="1"/>
</dbReference>
<dbReference type="EMBL" id="CAMPGE010012523">
    <property type="protein sequence ID" value="CAI2371294.1"/>
    <property type="molecule type" value="Genomic_DNA"/>
</dbReference>
<evidence type="ECO:0000256" key="1">
    <source>
        <dbReference type="ARBA" id="ARBA00001974"/>
    </source>
</evidence>
<dbReference type="PIRSF" id="PIRSF016578">
    <property type="entry name" value="HsaA"/>
    <property type="match status" value="1"/>
</dbReference>
<evidence type="ECO:0000256" key="4">
    <source>
        <dbReference type="ARBA" id="ARBA00022456"/>
    </source>
</evidence>
<dbReference type="InterPro" id="IPR006091">
    <property type="entry name" value="Acyl-CoA_Oxase/DH_mid-dom"/>
</dbReference>
<comment type="cofactor">
    <cofactor evidence="1 11">
        <name>FAD</name>
        <dbReference type="ChEBI" id="CHEBI:57692"/>
    </cofactor>
</comment>
<dbReference type="FunFam" id="1.20.140.10:FF:000001">
    <property type="entry name" value="Acyl-CoA dehydrogenase"/>
    <property type="match status" value="1"/>
</dbReference>
<keyword evidence="16" id="KW-1185">Reference proteome</keyword>
<dbReference type="InterPro" id="IPR037069">
    <property type="entry name" value="AcylCoA_DH/ox_N_sf"/>
</dbReference>
<dbReference type="FunFam" id="1.10.540.10:FF:000026">
    <property type="entry name" value="Acyl-CoA dehydrogenase medium chain"/>
    <property type="match status" value="1"/>
</dbReference>
<dbReference type="InterPro" id="IPR036250">
    <property type="entry name" value="AcylCo_DH-like_C"/>
</dbReference>
<keyword evidence="6 11" id="KW-0274">FAD</keyword>
<dbReference type="PANTHER" id="PTHR43831:SF1">
    <property type="entry name" value="ISOBUTYRYL-COA DEHYDROGENASE, MITOCHONDRIAL"/>
    <property type="match status" value="1"/>
</dbReference>